<organism evidence="1 2">
    <name type="scientific">Erwinia aphidicola</name>
    <dbReference type="NCBI Taxonomy" id="68334"/>
    <lineage>
        <taxon>Bacteria</taxon>
        <taxon>Pseudomonadati</taxon>
        <taxon>Pseudomonadota</taxon>
        <taxon>Gammaproteobacteria</taxon>
        <taxon>Enterobacterales</taxon>
        <taxon>Erwiniaceae</taxon>
        <taxon>Erwinia</taxon>
    </lineage>
</organism>
<dbReference type="EMBL" id="JBANEI010000017">
    <property type="protein sequence ID" value="MEI2683826.1"/>
    <property type="molecule type" value="Genomic_DNA"/>
</dbReference>
<evidence type="ECO:0000313" key="1">
    <source>
        <dbReference type="EMBL" id="MEI2683826.1"/>
    </source>
</evidence>
<proteinExistence type="predicted"/>
<evidence type="ECO:0000313" key="2">
    <source>
        <dbReference type="Proteomes" id="UP001306592"/>
    </source>
</evidence>
<gene>
    <name evidence="1" type="ORF">V8N49_19450</name>
</gene>
<accession>A0ABU8DKF6</accession>
<sequence length="303" mass="34000">MKVLSAPQKLCIYSDDSRYQTLVFLKDIDNEGILRKNKIEIHLDKVQFASAAASLLFFAIVNRAQLLTKDPNLFKFRWPKKDTNPEGHRWVVQTGLSIALLAGTEEKMSSLVAEGRFFQTAVEPYSHLASTVQVLQLKASLNDEQHSLLEIAIGEALLNVSHHAYESSIFSRDLSLMKGKRWWQCAWFSEEENTVVFIICDLGSGIFHTFSPNDNGNSYEKQVSSVSKAMLVGESRFEGSGRGNGSEDIKRPIGTGCGDSETLLILTGNVRYSYNSNQLQPLCEKISEYIPGTLLEWTLTPRR</sequence>
<protein>
    <submittedName>
        <fullName evidence="1">Uncharacterized protein</fullName>
    </submittedName>
</protein>
<keyword evidence="2" id="KW-1185">Reference proteome</keyword>
<dbReference type="RefSeq" id="WP_336203630.1">
    <property type="nucleotide sequence ID" value="NZ_JBANEI010000017.1"/>
</dbReference>
<dbReference type="Proteomes" id="UP001306592">
    <property type="component" value="Unassembled WGS sequence"/>
</dbReference>
<name>A0ABU8DKF6_ERWAP</name>
<comment type="caution">
    <text evidence="1">The sequence shown here is derived from an EMBL/GenBank/DDBJ whole genome shotgun (WGS) entry which is preliminary data.</text>
</comment>
<reference evidence="1 2" key="1">
    <citation type="submission" date="2024-02" db="EMBL/GenBank/DDBJ databases">
        <title>First report Erwinia aphidicola in onion in Chile.</title>
        <authorList>
            <person name="Valenzuela M."/>
            <person name="Pena M."/>
            <person name="Dutta B."/>
        </authorList>
    </citation>
    <scope>NUCLEOTIDE SEQUENCE [LARGE SCALE GENOMIC DNA]</scope>
    <source>
        <strain evidence="1 2">QCJ3A</strain>
    </source>
</reference>